<comment type="caution">
    <text evidence="1">The sequence shown here is derived from an EMBL/GenBank/DDBJ whole genome shotgun (WGS) entry which is preliminary data.</text>
</comment>
<name>C4GB76_9FIRM</name>
<dbReference type="AlphaFoldDB" id="C4GB76"/>
<dbReference type="EMBL" id="ACIP02000002">
    <property type="protein sequence ID" value="EEP28369.1"/>
    <property type="molecule type" value="Genomic_DNA"/>
</dbReference>
<dbReference type="Proteomes" id="UP000003494">
    <property type="component" value="Unassembled WGS sequence"/>
</dbReference>
<keyword evidence="2" id="KW-1185">Reference proteome</keyword>
<organism evidence="1 2">
    <name type="scientific">Shuttleworthella satelles DSM 14600</name>
    <dbReference type="NCBI Taxonomy" id="626523"/>
    <lineage>
        <taxon>Bacteria</taxon>
        <taxon>Bacillati</taxon>
        <taxon>Bacillota</taxon>
        <taxon>Clostridia</taxon>
        <taxon>Lachnospirales</taxon>
        <taxon>Lachnospiraceae</taxon>
        <taxon>Shuttleworthella</taxon>
    </lineage>
</organism>
<dbReference type="STRING" id="626523.GCWU000342_01177"/>
<protein>
    <submittedName>
        <fullName evidence="1">Uncharacterized protein</fullName>
    </submittedName>
</protein>
<evidence type="ECO:0000313" key="1">
    <source>
        <dbReference type="EMBL" id="EEP28369.1"/>
    </source>
</evidence>
<sequence>MRSKIRRIVSIDHPIRYHHRPIRSGRHLYKITASLQTCKEAVKILSYPAKYLKK</sequence>
<accession>C4GB76</accession>
<reference evidence="1" key="1">
    <citation type="submission" date="2009-04" db="EMBL/GenBank/DDBJ databases">
        <authorList>
            <person name="Weinstock G."/>
            <person name="Sodergren E."/>
            <person name="Clifton S."/>
            <person name="Fulton L."/>
            <person name="Fulton B."/>
            <person name="Courtney L."/>
            <person name="Fronick C."/>
            <person name="Harrison M."/>
            <person name="Strong C."/>
            <person name="Farmer C."/>
            <person name="Delahaunty K."/>
            <person name="Markovic C."/>
            <person name="Hall O."/>
            <person name="Minx P."/>
            <person name="Tomlinson C."/>
            <person name="Mitreva M."/>
            <person name="Nelson J."/>
            <person name="Hou S."/>
            <person name="Wollam A."/>
            <person name="Pepin K.H."/>
            <person name="Johnson M."/>
            <person name="Bhonagiri V."/>
            <person name="Nash W.E."/>
            <person name="Warren W."/>
            <person name="Chinwalla A."/>
            <person name="Mardis E.R."/>
            <person name="Wilson R.K."/>
        </authorList>
    </citation>
    <scope>NUCLEOTIDE SEQUENCE [LARGE SCALE GENOMIC DNA]</scope>
    <source>
        <strain evidence="1">DSM 14600</strain>
    </source>
</reference>
<dbReference type="HOGENOM" id="CLU_3047985_0_0_9"/>
<evidence type="ECO:0000313" key="2">
    <source>
        <dbReference type="Proteomes" id="UP000003494"/>
    </source>
</evidence>
<proteinExistence type="predicted"/>
<gene>
    <name evidence="1" type="ORF">GCWU000342_01177</name>
</gene>